<name>A0ACD1AEK6_9FIRM</name>
<gene>
    <name evidence="1" type="ORF">FRZ06_16975</name>
</gene>
<protein>
    <submittedName>
        <fullName evidence="1">DHH family phosphoesterase</fullName>
    </submittedName>
</protein>
<reference evidence="1" key="1">
    <citation type="submission" date="2019-08" db="EMBL/GenBank/DDBJ databases">
        <title>Genome sequence of Clostridiales bacterium MT110.</title>
        <authorList>
            <person name="Cao J."/>
        </authorList>
    </citation>
    <scope>NUCLEOTIDE SEQUENCE</scope>
    <source>
        <strain evidence="1">MT110</strain>
    </source>
</reference>
<dbReference type="EMBL" id="CP042469">
    <property type="protein sequence ID" value="QOX64917.1"/>
    <property type="molecule type" value="Genomic_DNA"/>
</dbReference>
<proteinExistence type="predicted"/>
<accession>A0ACD1AEK6</accession>
<organism evidence="1 2">
    <name type="scientific">Anoxybacterium hadale</name>
    <dbReference type="NCBI Taxonomy" id="3408580"/>
    <lineage>
        <taxon>Bacteria</taxon>
        <taxon>Bacillati</taxon>
        <taxon>Bacillota</taxon>
        <taxon>Clostridia</taxon>
        <taxon>Peptostreptococcales</taxon>
        <taxon>Anaerovoracaceae</taxon>
        <taxon>Anoxybacterium</taxon>
    </lineage>
</organism>
<dbReference type="Proteomes" id="UP000594014">
    <property type="component" value="Chromosome"/>
</dbReference>
<evidence type="ECO:0000313" key="2">
    <source>
        <dbReference type="Proteomes" id="UP000594014"/>
    </source>
</evidence>
<evidence type="ECO:0000313" key="1">
    <source>
        <dbReference type="EMBL" id="QOX64917.1"/>
    </source>
</evidence>
<keyword evidence="2" id="KW-1185">Reference proteome</keyword>
<sequence>MGEKSFKDRISTYLNIGAGKKTESMKAYKEHLFQIVDKTMSYSVSNHPLPLCMIDADGKFLWFNKKFADIYQDAELVNAGIYRVTGLKASEFFTEDPVEKPVMVTHNGKHYKVVSSYLDEDKNNSAVLYWIDMTNYELLKNLYKDEKSCYAYIIVDNYDELIGSSPDDRKSIVAAEIEKAIRQWAGRISASITRYRNSQYFIIFEQKHFERLEASKFSILDEVREIETDADFPVSLSIGIGVGGKTPQQGDEYAAAALDLALGRGGDQAVVKKVSKIEYYGGRLQTVEKRNKGKSRIMAHALRQLIEQTNQVIIMGHRKPDMDSFGAAVGISRIAKNRNKPAYIIINSYNESLNEMYNMAVETGNYKFINNEEAMALADKETLVVVVDTHRPSMVECPDLLTKTDKLVVIDHHRKAEEFIDNATLTYMEAYASSTAELITEILQYSSGEKKEIDKYEAEALLAGISVDTNRFSIKTGVRTFEAASWLRRMGADTAIVRQFFQNDMDVLKQRSKIVSSTTMPLTGIAMAKCEGKHLDVQVINSMAADEMLNIKGVKASFVVGENEDGLTVVSARSLGDINVQTIMEKLGGGGNLTKAGAQIEIPVDETLDLIVALVKELEPK</sequence>